<keyword evidence="14" id="KW-0943">RNA-mediated gene silencing</keyword>
<evidence type="ECO:0000256" key="15">
    <source>
        <dbReference type="ARBA" id="ARBA00023211"/>
    </source>
</evidence>
<gene>
    <name evidence="26" type="primary">LOC107484471</name>
</gene>
<evidence type="ECO:0000256" key="16">
    <source>
        <dbReference type="ARBA" id="ARBA00023242"/>
    </source>
</evidence>
<dbReference type="GeneID" id="107484471"/>
<dbReference type="GO" id="GO:0004386">
    <property type="term" value="F:helicase activity"/>
    <property type="evidence" value="ECO:0007669"/>
    <property type="project" value="UniProtKB-KW"/>
</dbReference>
<organism evidence="25 26">
    <name type="scientific">Arachis duranensis</name>
    <name type="common">Wild peanut</name>
    <dbReference type="NCBI Taxonomy" id="130453"/>
    <lineage>
        <taxon>Eukaryota</taxon>
        <taxon>Viridiplantae</taxon>
        <taxon>Streptophyta</taxon>
        <taxon>Embryophyta</taxon>
        <taxon>Tracheophyta</taxon>
        <taxon>Spermatophyta</taxon>
        <taxon>Magnoliopsida</taxon>
        <taxon>eudicotyledons</taxon>
        <taxon>Gunneridae</taxon>
        <taxon>Pentapetalae</taxon>
        <taxon>rosids</taxon>
        <taxon>fabids</taxon>
        <taxon>Fabales</taxon>
        <taxon>Fabaceae</taxon>
        <taxon>Papilionoideae</taxon>
        <taxon>50 kb inversion clade</taxon>
        <taxon>dalbergioids sensu lato</taxon>
        <taxon>Dalbergieae</taxon>
        <taxon>Pterocarpus clade</taxon>
        <taxon>Arachis</taxon>
    </lineage>
</organism>
<dbReference type="GO" id="GO:0046872">
    <property type="term" value="F:metal ion binding"/>
    <property type="evidence" value="ECO:0007669"/>
    <property type="project" value="UniProtKB-KW"/>
</dbReference>
<protein>
    <submittedName>
        <fullName evidence="26">Endoribonuclease Dicer homolog 2 isoform X1</fullName>
    </submittedName>
</protein>
<dbReference type="PROSITE" id="PS51192">
    <property type="entry name" value="HELICASE_ATP_BIND_1"/>
    <property type="match status" value="1"/>
</dbReference>
<evidence type="ECO:0000256" key="1">
    <source>
        <dbReference type="ARBA" id="ARBA00001936"/>
    </source>
</evidence>
<dbReference type="InterPro" id="IPR003100">
    <property type="entry name" value="PAZ_dom"/>
</dbReference>
<dbReference type="InterPro" id="IPR005034">
    <property type="entry name" value="Dicer_dimerisation"/>
</dbReference>
<dbReference type="FunFam" id="1.10.1520.10:FF:000004">
    <property type="entry name" value="Endoribonuclease dicer-like 1"/>
    <property type="match status" value="1"/>
</dbReference>
<comment type="cofactor">
    <cofactor evidence="1">
        <name>Mn(2+)</name>
        <dbReference type="ChEBI" id="CHEBI:29035"/>
    </cofactor>
</comment>
<dbReference type="SUPFAM" id="SSF52540">
    <property type="entry name" value="P-loop containing nucleoside triphosphate hydrolases"/>
    <property type="match status" value="1"/>
</dbReference>
<keyword evidence="10" id="KW-0347">Helicase</keyword>
<dbReference type="CDD" id="cd00593">
    <property type="entry name" value="RIBOc"/>
    <property type="match status" value="2"/>
</dbReference>
<dbReference type="InterPro" id="IPR011545">
    <property type="entry name" value="DEAD/DEAH_box_helicase_dom"/>
</dbReference>
<evidence type="ECO:0000259" key="24">
    <source>
        <dbReference type="PROSITE" id="PS51327"/>
    </source>
</evidence>
<evidence type="ECO:0000256" key="17">
    <source>
        <dbReference type="ARBA" id="ARBA00035116"/>
    </source>
</evidence>
<dbReference type="Gene3D" id="3.30.160.380">
    <property type="entry name" value="Dicer dimerisation domain"/>
    <property type="match status" value="1"/>
</dbReference>
<dbReference type="GO" id="GO:0004525">
    <property type="term" value="F:ribonuclease III activity"/>
    <property type="evidence" value="ECO:0007669"/>
    <property type="project" value="InterPro"/>
</dbReference>
<evidence type="ECO:0000256" key="14">
    <source>
        <dbReference type="ARBA" id="ARBA00023158"/>
    </source>
</evidence>
<dbReference type="SMART" id="SM00949">
    <property type="entry name" value="PAZ"/>
    <property type="match status" value="1"/>
</dbReference>
<dbReference type="GO" id="GO:0010267">
    <property type="term" value="P:ta-siRNA processing"/>
    <property type="evidence" value="ECO:0007669"/>
    <property type="project" value="UniProtKB-ARBA"/>
</dbReference>
<comment type="cofactor">
    <cofactor evidence="2">
        <name>Mg(2+)</name>
        <dbReference type="ChEBI" id="CHEBI:18420"/>
    </cofactor>
</comment>
<dbReference type="Pfam" id="PF00271">
    <property type="entry name" value="Helicase_C"/>
    <property type="match status" value="1"/>
</dbReference>
<dbReference type="SMART" id="SM00487">
    <property type="entry name" value="DEXDc"/>
    <property type="match status" value="1"/>
</dbReference>
<dbReference type="InterPro" id="IPR036389">
    <property type="entry name" value="RNase_III_sf"/>
</dbReference>
<dbReference type="PROSITE" id="PS00517">
    <property type="entry name" value="RNASE_3_1"/>
    <property type="match status" value="1"/>
</dbReference>
<evidence type="ECO:0000259" key="20">
    <source>
        <dbReference type="PROSITE" id="PS50142"/>
    </source>
</evidence>
<dbReference type="SMART" id="SM00535">
    <property type="entry name" value="RIBOc"/>
    <property type="match status" value="2"/>
</dbReference>
<dbReference type="Pfam" id="PF02170">
    <property type="entry name" value="PAZ"/>
    <property type="match status" value="1"/>
</dbReference>
<dbReference type="Gene3D" id="3.40.50.300">
    <property type="entry name" value="P-loop containing nucleotide triphosphate hydrolases"/>
    <property type="match status" value="2"/>
</dbReference>
<proteinExistence type="inferred from homology"/>
<keyword evidence="7" id="KW-0547">Nucleotide-binding</keyword>
<name>A0A9C6TDH8_ARADU</name>
<dbReference type="PANTHER" id="PTHR14950">
    <property type="entry name" value="DICER-RELATED"/>
    <property type="match status" value="1"/>
</dbReference>
<dbReference type="Pfam" id="PF00270">
    <property type="entry name" value="DEAD"/>
    <property type="match status" value="1"/>
</dbReference>
<evidence type="ECO:0000256" key="19">
    <source>
        <dbReference type="SAM" id="MobiDB-lite"/>
    </source>
</evidence>
<evidence type="ECO:0000256" key="5">
    <source>
        <dbReference type="ARBA" id="ARBA00022723"/>
    </source>
</evidence>
<dbReference type="Pfam" id="PF00636">
    <property type="entry name" value="Ribonuclease_3"/>
    <property type="match status" value="2"/>
</dbReference>
<feature type="domain" description="RNase III" evidence="20">
    <location>
        <begin position="1033"/>
        <end position="1164"/>
    </location>
</feature>
<reference evidence="25" key="1">
    <citation type="journal article" date="2016" name="Nat. Genet.">
        <title>The genome sequences of Arachis duranensis and Arachis ipaensis, the diploid ancestors of cultivated peanut.</title>
        <authorList>
            <person name="Bertioli D.J."/>
            <person name="Cannon S.B."/>
            <person name="Froenicke L."/>
            <person name="Huang G."/>
            <person name="Farmer A.D."/>
            <person name="Cannon E.K."/>
            <person name="Liu X."/>
            <person name="Gao D."/>
            <person name="Clevenger J."/>
            <person name="Dash S."/>
            <person name="Ren L."/>
            <person name="Moretzsohn M.C."/>
            <person name="Shirasawa K."/>
            <person name="Huang W."/>
            <person name="Vidigal B."/>
            <person name="Abernathy B."/>
            <person name="Chu Y."/>
            <person name="Niederhuth C.E."/>
            <person name="Umale P."/>
            <person name="Araujo A.C."/>
            <person name="Kozik A."/>
            <person name="Kim K.D."/>
            <person name="Burow M.D."/>
            <person name="Varshney R.K."/>
            <person name="Wang X."/>
            <person name="Zhang X."/>
            <person name="Barkley N."/>
            <person name="Guimaraes P.M."/>
            <person name="Isobe S."/>
            <person name="Guo B."/>
            <person name="Liao B."/>
            <person name="Stalker H.T."/>
            <person name="Schmitz R.J."/>
            <person name="Scheffler B.E."/>
            <person name="Leal-Bertioli S.C."/>
            <person name="Xun X."/>
            <person name="Jackson S.A."/>
            <person name="Michelmore R."/>
            <person name="Ozias-Akins P."/>
        </authorList>
    </citation>
    <scope>NUCLEOTIDE SEQUENCE [LARGE SCALE GENOMIC DNA]</scope>
    <source>
        <strain evidence="25">cv. V14167</strain>
    </source>
</reference>
<feature type="domain" description="RNase III" evidence="20">
    <location>
        <begin position="1200"/>
        <end position="1347"/>
    </location>
</feature>
<evidence type="ECO:0000256" key="18">
    <source>
        <dbReference type="PROSITE-ProRule" id="PRU00657"/>
    </source>
</evidence>
<dbReference type="InterPro" id="IPR001650">
    <property type="entry name" value="Helicase_C-like"/>
</dbReference>
<dbReference type="GO" id="GO:0005737">
    <property type="term" value="C:cytoplasm"/>
    <property type="evidence" value="ECO:0007669"/>
    <property type="project" value="TreeGrafter"/>
</dbReference>
<dbReference type="SUPFAM" id="SSF101690">
    <property type="entry name" value="PAZ domain"/>
    <property type="match status" value="1"/>
</dbReference>
<dbReference type="SUPFAM" id="SSF69065">
    <property type="entry name" value="RNase III domain-like"/>
    <property type="match status" value="2"/>
</dbReference>
<dbReference type="InterPro" id="IPR014001">
    <property type="entry name" value="Helicase_ATP-bd"/>
</dbReference>
<sequence>MEMTRKDKAAMRTETTQSSCSSSSSHHLPRQKRTKLHHHGSHQQVEIMEPIQMEIDDGSQLQALADPLPFARSYQLEALEKAIHENTIVFLETGSGKTLIAIMLLRSYAYMLRKPSRHIAVFLVPKVVLVTQQAEAVKMHTDLKVGMYWGDMGVEYLDAATWKKEIDEHEVLVMTPAILLRSLRHGFLKLDMIKLLIMDECHHAKGRDPYACIMKEFYHRELNSGISDLPRIFGMTASPIKSKVGSSEYTLSVNIRDLMTLMDSKVYTCVSEDVIAKFIPISTPKFKFYTKSEIPYVLFEKLAVELNMLKQQYELSLRTSHFTTSVAKTAHKRITKNFSSIMFCLDTLGVWLALKAAEFLSSHESESFKTGDIFVNRFSLDTVKLFKKYLSSGPQRFIGNDTKSDKDMGLLTSKVCCLVDTLLEYRLSSLKNFHLEIMHVGVTIIDRGLSDMRCIVFVERVITAIVLQDLLNVLLPKYNSWKTKCIAGNNTGVHNQSRKMQNEIVEEFRLGMVNIIVATSILEEGLDVQSCNLVIRFDPCPTVCSFIQSRGRARMQNSDYVLMVQRGDSVTYSRLEHYLASGDLMRKESLRHSSLPFDHFESDQFNEEVYRVESTKAIVTLSSSIELIHIFCSWLPSDGYFKPTPRWVKETGTLHLPKSCPIQTICVEGDKKALKKIACLEACKQLHKIGALTDNLVPKIYVEEGEMQDFANEPFNEEQPSYMPCELVNHFSNTENTIYHCYLMELNSNFSDDISNIVVAMRMELDREIGSKEFQMPYDEGSLYVKLRYTGTMDLSPNQVLLCKRFQVTILRLLLDHNMEKLRSADQLCSEGDPEIDYLLLPIHKQRLSVDWSSINSLYPSKFACGNHSLNVWTKNGRVCTCMLRNALVYTPHNDHFYITTDITCLNGNSHLNLRHGAITTYKKYFIQKHGIKLKFEQQRLLKARHLYHVKNYCHGHKQQKDTVSEASKSTVELPPELCYIVMSPMPISTIYSFSFVPSIMHRVESLLVASNLKKLHLDHCMQNVVSTSKVLEALTSKSCGESFHYKSLKTLGDSFLKYATSQHLFQTYPNHHEGLLTVKREKIISNAALCKFGCSCNLPGFIRNSRFDPQTWAVPGNKSISLKLEELDSKGAKAFVSGKRKLRRKVIADVVEALIGAYLSTSGEAAALLFMNWVGIKVNFNFSPYERHYNIHPERLINVNFLESLLNYSFRDRHLLVEAFTHGSYMLPEIPRCYQRLEFLGDSVLDYLITRHLDNKYPGMSPGQLTDMRSASVSNDCYAWSAVKAGLHKHILHASQDLHKDIVVIVHEVAKFSPASPIVWELDISFPKVLGDIIESLAGAIFVDSEYNKEIVWQCIRPLLEPLVTPETLTMHPTRELSELCQKENYKIEKIRSRKDGVTSYLMEVQANGITIYSYEYTGYADKKTAKRIVCREILKLMKKTQPK</sequence>
<keyword evidence="12" id="KW-0460">Magnesium</keyword>
<evidence type="ECO:0000256" key="3">
    <source>
        <dbReference type="ARBA" id="ARBA00004123"/>
    </source>
</evidence>
<feature type="domain" description="Dicer dsRNA-binding fold" evidence="24">
    <location>
        <begin position="624"/>
        <end position="706"/>
    </location>
</feature>
<feature type="domain" description="Helicase ATP-binding" evidence="22">
    <location>
        <begin position="78"/>
        <end position="257"/>
    </location>
</feature>
<evidence type="ECO:0000259" key="21">
    <source>
        <dbReference type="PROSITE" id="PS50821"/>
    </source>
</evidence>
<dbReference type="PROSITE" id="PS50821">
    <property type="entry name" value="PAZ"/>
    <property type="match status" value="1"/>
</dbReference>
<keyword evidence="25" id="KW-1185">Reference proteome</keyword>
<dbReference type="InterPro" id="IPR027417">
    <property type="entry name" value="P-loop_NTPase"/>
</dbReference>
<dbReference type="GO" id="GO:0003723">
    <property type="term" value="F:RNA binding"/>
    <property type="evidence" value="ECO:0007669"/>
    <property type="project" value="UniProtKB-UniRule"/>
</dbReference>
<dbReference type="SUPFAM" id="SSF54768">
    <property type="entry name" value="dsRNA-binding domain-like"/>
    <property type="match status" value="1"/>
</dbReference>
<dbReference type="CDD" id="cd18034">
    <property type="entry name" value="DEXHc_dicer"/>
    <property type="match status" value="1"/>
</dbReference>
<dbReference type="PROSITE" id="PS51194">
    <property type="entry name" value="HELICASE_CTER"/>
    <property type="match status" value="1"/>
</dbReference>
<evidence type="ECO:0000256" key="2">
    <source>
        <dbReference type="ARBA" id="ARBA00001946"/>
    </source>
</evidence>
<dbReference type="RefSeq" id="XP_052114566.1">
    <property type="nucleotide sequence ID" value="XM_052258606.1"/>
</dbReference>
<evidence type="ECO:0000259" key="22">
    <source>
        <dbReference type="PROSITE" id="PS51192"/>
    </source>
</evidence>
<keyword evidence="15" id="KW-0464">Manganese</keyword>
<feature type="domain" description="Helicase C-terminal" evidence="23">
    <location>
        <begin position="444"/>
        <end position="603"/>
    </location>
</feature>
<dbReference type="PROSITE" id="PS50142">
    <property type="entry name" value="RNASE_3_2"/>
    <property type="match status" value="2"/>
</dbReference>
<dbReference type="PANTHER" id="PTHR14950:SF70">
    <property type="entry name" value="ENDORIBONUCLEASE DICER HOMOLOG 2"/>
    <property type="match status" value="1"/>
</dbReference>
<dbReference type="Gene3D" id="1.10.1520.10">
    <property type="entry name" value="Ribonuclease III domain"/>
    <property type="match status" value="2"/>
</dbReference>
<dbReference type="FunFam" id="3.40.50.300:FF:000420">
    <property type="entry name" value="Endoribonuclease dicer-like 1"/>
    <property type="match status" value="1"/>
</dbReference>
<dbReference type="Gene3D" id="2.170.260.10">
    <property type="entry name" value="paz domain"/>
    <property type="match status" value="1"/>
</dbReference>
<evidence type="ECO:0000256" key="7">
    <source>
        <dbReference type="ARBA" id="ARBA00022741"/>
    </source>
</evidence>
<reference evidence="26" key="2">
    <citation type="submission" date="2025-08" db="UniProtKB">
        <authorList>
            <consortium name="RefSeq"/>
        </authorList>
    </citation>
    <scope>IDENTIFICATION</scope>
    <source>
        <tissue evidence="26">Whole plant</tissue>
    </source>
</reference>
<keyword evidence="9" id="KW-0378">Hydrolase</keyword>
<keyword evidence="11" id="KW-0067">ATP-binding</keyword>
<dbReference type="GO" id="GO:0005634">
    <property type="term" value="C:nucleus"/>
    <property type="evidence" value="ECO:0007669"/>
    <property type="project" value="UniProtKB-SubCell"/>
</dbReference>
<keyword evidence="8" id="KW-0255">Endonuclease</keyword>
<dbReference type="Proteomes" id="UP000515211">
    <property type="component" value="Chromosome 1"/>
</dbReference>
<keyword evidence="16" id="KW-0539">Nucleus</keyword>
<evidence type="ECO:0000256" key="11">
    <source>
        <dbReference type="ARBA" id="ARBA00022840"/>
    </source>
</evidence>
<evidence type="ECO:0000256" key="12">
    <source>
        <dbReference type="ARBA" id="ARBA00022842"/>
    </source>
</evidence>
<evidence type="ECO:0000256" key="6">
    <source>
        <dbReference type="ARBA" id="ARBA00022737"/>
    </source>
</evidence>
<accession>A0A9C6TDH8</accession>
<evidence type="ECO:0000256" key="10">
    <source>
        <dbReference type="ARBA" id="ARBA00022806"/>
    </source>
</evidence>
<dbReference type="PROSITE" id="PS51327">
    <property type="entry name" value="DICER_DSRBF"/>
    <property type="match status" value="1"/>
</dbReference>
<evidence type="ECO:0000313" key="26">
    <source>
        <dbReference type="RefSeq" id="XP_052114566.1"/>
    </source>
</evidence>
<dbReference type="GO" id="GO:0005524">
    <property type="term" value="F:ATP binding"/>
    <property type="evidence" value="ECO:0007669"/>
    <property type="project" value="UniProtKB-KW"/>
</dbReference>
<keyword evidence="5" id="KW-0479">Metal-binding</keyword>
<comment type="similarity">
    <text evidence="17 18">Belongs to the helicase family. Dicer subfamily.</text>
</comment>
<feature type="compositionally biased region" description="Basic residues" evidence="19">
    <location>
        <begin position="27"/>
        <end position="41"/>
    </location>
</feature>
<dbReference type="FunFam" id="3.30.160.380:FF:000001">
    <property type="entry name" value="Endoribonuclease dicer-like 1"/>
    <property type="match status" value="1"/>
</dbReference>
<feature type="domain" description="PAZ" evidence="21">
    <location>
        <begin position="868"/>
        <end position="983"/>
    </location>
</feature>
<feature type="compositionally biased region" description="Basic and acidic residues" evidence="19">
    <location>
        <begin position="1"/>
        <end position="11"/>
    </location>
</feature>
<dbReference type="InterPro" id="IPR038248">
    <property type="entry name" value="Dicer_dimer_sf"/>
</dbReference>
<dbReference type="Pfam" id="PF03368">
    <property type="entry name" value="Dicer_dimer"/>
    <property type="match status" value="1"/>
</dbReference>
<evidence type="ECO:0000313" key="25">
    <source>
        <dbReference type="Proteomes" id="UP000515211"/>
    </source>
</evidence>
<keyword evidence="4" id="KW-0540">Nuclease</keyword>
<comment type="subcellular location">
    <subcellularLocation>
        <location evidence="3">Nucleus</location>
    </subcellularLocation>
</comment>
<dbReference type="SMART" id="SM00490">
    <property type="entry name" value="HELICc"/>
    <property type="match status" value="1"/>
</dbReference>
<keyword evidence="6" id="KW-0677">Repeat</keyword>
<dbReference type="InterPro" id="IPR036085">
    <property type="entry name" value="PAZ_dom_sf"/>
</dbReference>
<evidence type="ECO:0000256" key="9">
    <source>
        <dbReference type="ARBA" id="ARBA00022801"/>
    </source>
</evidence>
<keyword evidence="13 18" id="KW-0694">RNA-binding</keyword>
<feature type="region of interest" description="Disordered" evidence="19">
    <location>
        <begin position="1"/>
        <end position="43"/>
    </location>
</feature>
<dbReference type="InterPro" id="IPR000999">
    <property type="entry name" value="RNase_III_dom"/>
</dbReference>
<evidence type="ECO:0000256" key="13">
    <source>
        <dbReference type="ARBA" id="ARBA00022884"/>
    </source>
</evidence>
<evidence type="ECO:0000256" key="8">
    <source>
        <dbReference type="ARBA" id="ARBA00022759"/>
    </source>
</evidence>
<evidence type="ECO:0000259" key="23">
    <source>
        <dbReference type="PROSITE" id="PS51194"/>
    </source>
</evidence>
<dbReference type="FunFam" id="3.40.50.300:FF:000705">
    <property type="entry name" value="Endoribonuclease dicer-like protein"/>
    <property type="match status" value="1"/>
</dbReference>
<evidence type="ECO:0000256" key="4">
    <source>
        <dbReference type="ARBA" id="ARBA00022722"/>
    </source>
</evidence>